<keyword evidence="1" id="KW-0106">Calcium</keyword>
<evidence type="ECO:0000313" key="4">
    <source>
        <dbReference type="EMBL" id="MBW6392174.1"/>
    </source>
</evidence>
<dbReference type="Proteomes" id="UP000769617">
    <property type="component" value="Unassembled WGS sequence"/>
</dbReference>
<dbReference type="InterPro" id="IPR012334">
    <property type="entry name" value="Pectin_lyas_fold"/>
</dbReference>
<dbReference type="RefSeq" id="WP_219792621.1">
    <property type="nucleotide sequence ID" value="NZ_JAHYCA010000004.1"/>
</dbReference>
<evidence type="ECO:0000256" key="2">
    <source>
        <dbReference type="SAM" id="MobiDB-lite"/>
    </source>
</evidence>
<dbReference type="Pfam" id="PF00353">
    <property type="entry name" value="HemolysinCabind"/>
    <property type="match status" value="2"/>
</dbReference>
<comment type="caution">
    <text evidence="4">The sequence shown here is derived from an EMBL/GenBank/DDBJ whole genome shotgun (WGS) entry which is preliminary data.</text>
</comment>
<evidence type="ECO:0000259" key="3">
    <source>
        <dbReference type="SMART" id="SM00637"/>
    </source>
</evidence>
<dbReference type="InterPro" id="IPR001343">
    <property type="entry name" value="Hemolysn_Ca-bd"/>
</dbReference>
<evidence type="ECO:0000313" key="5">
    <source>
        <dbReference type="Proteomes" id="UP000769617"/>
    </source>
</evidence>
<dbReference type="InterPro" id="IPR008965">
    <property type="entry name" value="CBM2/CBM3_carb-bd_dom_sf"/>
</dbReference>
<keyword evidence="5" id="KW-1185">Reference proteome</keyword>
<sequence>MRPFIDASLSSQWNGGFVMEIFISNQGTQPIVDYQVSFTLDGTITDIWGGVIDAYSDDRYAIVDDDTDNDIAPGETVRFKFKVLTESGLMPSDVTVNGVTPEFSAEAETLLASEPLETQAVESSLFDANGEATVGPGITAAELQALVDAAPEGAVLHLAAGDYRFDTMISVSRSDISLVGAGRGETRITFTDEALATGASHGFLAESKTTQFAGYLKQNAAMGEDTLSLKTDHGLQAGDTVRIWQDNTQEYFDEIGDTSWQQLNAPLRTSMAKVMAVDGGTVTLDRGVHFDFDSGAAKVQRYDALENVTLKGFSVGFELGVPNKADFSNTLTHLTDYQAIKLNGTVGAHISDIEVLNGPFTAFEFALSLDLQADSLGAHGAFNKGSGGNGYAFELRESYDGVYTQLEDTGMRHSVLFSSWRSSVGNDIHVTSTDRDINFHGGQDHGNTVHVEQSIRDADADGLSPVVWYNEGGHSFGSITEAGANQITFDYVIGSRRDDIIQGTDNGVYLDGALGHDTLFGGTGNDILRGGLGNDLLDGGAGFDIAHMEQNHDAYTVQFNEDGSVQLAGGSSDADTLIGIERVLFADGIELDVPSRTFAQGEQPNVPTPDEILSDSAQDTSDTTVSSPTSSIIEPEPALAEEPVDEPIIIASAMEVGLSVVSRWLGGYVMRVEIANRSSSDVASPEITFTLPADVTTFYGATLLERDGDTYRIAYDGSDTLQADSIMRFSFKAYAPVSEAPASLALNGTELSLYPQALIAGEAADSELMDVLYPAPTAADFLALTSNITKTWSGGYMTEVLVTNTSDVTIDQPSLSFSLPGTITDMWNGEFLATDEGYVVSAINGGAVLDPGETWRVSYKVRDDSYALPDNLNAEGELLGVPTMEDDGLIGTEGEDTLQGTAASDSLYGGLGSDRLTGGAGGDHFVYLSTFESTAFDSDIIVDFDRSEGDLIDLSGIDADLATEGEQAFSWVGNAAFSGTAGELRSEGGQVQGDVNGDGVVDIQVDVLGVDSLRADDFML</sequence>
<feature type="domain" description="CBM2" evidence="3">
    <location>
        <begin position="782"/>
        <end position="879"/>
    </location>
</feature>
<dbReference type="InterPro" id="IPR001919">
    <property type="entry name" value="CBD2"/>
</dbReference>
<dbReference type="InterPro" id="IPR018511">
    <property type="entry name" value="Hemolysin-typ_Ca-bd_CS"/>
</dbReference>
<reference evidence="4 5" key="1">
    <citation type="submission" date="2021-07" db="EMBL/GenBank/DDBJ databases">
        <authorList>
            <person name="So Y."/>
        </authorList>
    </citation>
    <scope>NUCLEOTIDE SEQUENCE [LARGE SCALE GENOMIC DNA]</scope>
    <source>
        <strain evidence="4 5">Y3S6</strain>
    </source>
</reference>
<dbReference type="Gene3D" id="2.160.20.10">
    <property type="entry name" value="Single-stranded right-handed beta-helix, Pectin lyase-like"/>
    <property type="match status" value="1"/>
</dbReference>
<feature type="compositionally biased region" description="Low complexity" evidence="2">
    <location>
        <begin position="619"/>
        <end position="632"/>
    </location>
</feature>
<dbReference type="EMBL" id="JAHYCA010000004">
    <property type="protein sequence ID" value="MBW6392174.1"/>
    <property type="molecule type" value="Genomic_DNA"/>
</dbReference>
<accession>A0ABS6ZQ45</accession>
<dbReference type="SUPFAM" id="SSF49384">
    <property type="entry name" value="Carbohydrate-binding domain"/>
    <property type="match status" value="3"/>
</dbReference>
<dbReference type="SUPFAM" id="SSF51120">
    <property type="entry name" value="beta-Roll"/>
    <property type="match status" value="1"/>
</dbReference>
<dbReference type="SMART" id="SM00637">
    <property type="entry name" value="CBD_II"/>
    <property type="match status" value="3"/>
</dbReference>
<feature type="domain" description="CBM2" evidence="3">
    <location>
        <begin position="5"/>
        <end position="101"/>
    </location>
</feature>
<dbReference type="InterPro" id="IPR011049">
    <property type="entry name" value="Serralysin-like_metalloprot_C"/>
</dbReference>
<feature type="region of interest" description="Disordered" evidence="2">
    <location>
        <begin position="596"/>
        <end position="632"/>
    </location>
</feature>
<dbReference type="Gene3D" id="2.60.40.290">
    <property type="match status" value="3"/>
</dbReference>
<dbReference type="PRINTS" id="PR00313">
    <property type="entry name" value="CABNDNGRPT"/>
</dbReference>
<gene>
    <name evidence="4" type="ORF">KPL81_13525</name>
</gene>
<name>A0ABS6ZQ45_9GAMM</name>
<dbReference type="PROSITE" id="PS00330">
    <property type="entry name" value="HEMOLYSIN_CALCIUM"/>
    <property type="match status" value="3"/>
</dbReference>
<organism evidence="4 5">
    <name type="scientific">Billgrantia antri</name>
    <dbReference type="NCBI Taxonomy" id="2846777"/>
    <lineage>
        <taxon>Bacteria</taxon>
        <taxon>Pseudomonadati</taxon>
        <taxon>Pseudomonadota</taxon>
        <taxon>Gammaproteobacteria</taxon>
        <taxon>Oceanospirillales</taxon>
        <taxon>Halomonadaceae</taxon>
        <taxon>Billgrantia</taxon>
    </lineage>
</organism>
<dbReference type="InterPro" id="IPR011050">
    <property type="entry name" value="Pectin_lyase_fold/virulence"/>
</dbReference>
<dbReference type="SUPFAM" id="SSF51126">
    <property type="entry name" value="Pectin lyase-like"/>
    <property type="match status" value="1"/>
</dbReference>
<protein>
    <submittedName>
        <fullName evidence="4">Cellulose binding domain-containing protein</fullName>
    </submittedName>
</protein>
<proteinExistence type="predicted"/>
<dbReference type="InterPro" id="IPR012291">
    <property type="entry name" value="CBM2_carb-bd_dom_sf"/>
</dbReference>
<dbReference type="Pfam" id="PF00553">
    <property type="entry name" value="CBM_2"/>
    <property type="match status" value="2"/>
</dbReference>
<evidence type="ECO:0000256" key="1">
    <source>
        <dbReference type="ARBA" id="ARBA00022837"/>
    </source>
</evidence>
<dbReference type="Gene3D" id="2.150.10.10">
    <property type="entry name" value="Serralysin-like metalloprotease, C-terminal"/>
    <property type="match status" value="2"/>
</dbReference>
<feature type="domain" description="CBM2" evidence="3">
    <location>
        <begin position="654"/>
        <end position="751"/>
    </location>
</feature>